<dbReference type="InterPro" id="IPR017850">
    <property type="entry name" value="Alkaline_phosphatase_core_sf"/>
</dbReference>
<dbReference type="AlphaFoldDB" id="A0A382M6K5"/>
<evidence type="ECO:0000313" key="2">
    <source>
        <dbReference type="EMBL" id="SVC42861.1"/>
    </source>
</evidence>
<dbReference type="Gene3D" id="3.40.720.10">
    <property type="entry name" value="Alkaline Phosphatase, subunit A"/>
    <property type="match status" value="1"/>
</dbReference>
<dbReference type="InterPro" id="IPR032506">
    <property type="entry name" value="SGSH_C"/>
</dbReference>
<reference evidence="2" key="1">
    <citation type="submission" date="2018-05" db="EMBL/GenBank/DDBJ databases">
        <authorList>
            <person name="Lanie J.A."/>
            <person name="Ng W.-L."/>
            <person name="Kazmierczak K.M."/>
            <person name="Andrzejewski T.M."/>
            <person name="Davidsen T.M."/>
            <person name="Wayne K.J."/>
            <person name="Tettelin H."/>
            <person name="Glass J.I."/>
            <person name="Rusch D."/>
            <person name="Podicherti R."/>
            <person name="Tsui H.-C.T."/>
            <person name="Winkler M.E."/>
        </authorList>
    </citation>
    <scope>NUCLEOTIDE SEQUENCE</scope>
</reference>
<dbReference type="EMBL" id="UINC01090692">
    <property type="protein sequence ID" value="SVC42861.1"/>
    <property type="molecule type" value="Genomic_DNA"/>
</dbReference>
<dbReference type="Pfam" id="PF16347">
    <property type="entry name" value="SGSH_C"/>
    <property type="match status" value="1"/>
</dbReference>
<accession>A0A382M6K5</accession>
<proteinExistence type="predicted"/>
<protein>
    <recommendedName>
        <fullName evidence="1">N-sulphoglucosamine sulphohydrolase C-terminal domain-containing protein</fullName>
    </recommendedName>
</protein>
<dbReference type="InterPro" id="IPR051849">
    <property type="entry name" value="GAG-degrading_sulfatase"/>
</dbReference>
<gene>
    <name evidence="2" type="ORF">METZ01_LOCUS295715</name>
</gene>
<feature type="non-terminal residue" evidence="2">
    <location>
        <position position="1"/>
    </location>
</feature>
<dbReference type="SUPFAM" id="SSF53649">
    <property type="entry name" value="Alkaline phosphatase-like"/>
    <property type="match status" value="1"/>
</dbReference>
<dbReference type="PANTHER" id="PTHR46615">
    <property type="entry name" value="ARYLSULFATASE K"/>
    <property type="match status" value="1"/>
</dbReference>
<evidence type="ECO:0000259" key="1">
    <source>
        <dbReference type="Pfam" id="PF16347"/>
    </source>
</evidence>
<organism evidence="2">
    <name type="scientific">marine metagenome</name>
    <dbReference type="NCBI Taxonomy" id="408172"/>
    <lineage>
        <taxon>unclassified sequences</taxon>
        <taxon>metagenomes</taxon>
        <taxon>ecological metagenomes</taxon>
    </lineage>
</organism>
<sequence>FEEVYNIPMIVSGPGVEEGVLSDARVGLHDLCPTLLELADAEAIDVPDSRSFASALRDGSGSAGDFTRGFAEYHGGRYRLTQRVIWDGAWKLCWNGFDFDELYNLDDDPFEMDNRIDDAEADVHVRSLMQFAWKVVADTGDAALLNSHYPILRLAPYGPDLA</sequence>
<feature type="domain" description="N-sulphoglucosamine sulphohydrolase C-terminal" evidence="1">
    <location>
        <begin position="1"/>
        <end position="128"/>
    </location>
</feature>
<dbReference type="GO" id="GO:0004065">
    <property type="term" value="F:arylsulfatase activity"/>
    <property type="evidence" value="ECO:0007669"/>
    <property type="project" value="TreeGrafter"/>
</dbReference>
<name>A0A382M6K5_9ZZZZ</name>
<dbReference type="GO" id="GO:0015024">
    <property type="term" value="F:glucuronate-2-sulfatase activity"/>
    <property type="evidence" value="ECO:0007669"/>
    <property type="project" value="TreeGrafter"/>
</dbReference>
<dbReference type="PANTHER" id="PTHR46615:SF1">
    <property type="entry name" value="ARYLSULFATASE K"/>
    <property type="match status" value="1"/>
</dbReference>